<dbReference type="Gene3D" id="3.40.525.10">
    <property type="entry name" value="CRAL-TRIO lipid binding domain"/>
    <property type="match status" value="1"/>
</dbReference>
<dbReference type="CDD" id="cd00170">
    <property type="entry name" value="SEC14"/>
    <property type="match status" value="1"/>
</dbReference>
<dbReference type="InterPro" id="IPR001251">
    <property type="entry name" value="CRAL-TRIO_dom"/>
</dbReference>
<evidence type="ECO:0000259" key="1">
    <source>
        <dbReference type="PROSITE" id="PS50191"/>
    </source>
</evidence>
<reference evidence="2 3" key="1">
    <citation type="submission" date="2023-09" db="EMBL/GenBank/DDBJ databases">
        <title>Nesidiocoris tenuis whole genome shotgun sequence.</title>
        <authorList>
            <person name="Shibata T."/>
            <person name="Shimoda M."/>
            <person name="Kobayashi T."/>
            <person name="Uehara T."/>
        </authorList>
    </citation>
    <scope>NUCLEOTIDE SEQUENCE [LARGE SCALE GENOMIC DNA]</scope>
    <source>
        <strain evidence="2 3">Japan</strain>
    </source>
</reference>
<dbReference type="PANTHER" id="PTHR10174:SF208">
    <property type="entry name" value="CRAL-TRIO DOMAIN-CONTAINING PROTEIN DDB_G0278031"/>
    <property type="match status" value="1"/>
</dbReference>
<organism evidence="2 3">
    <name type="scientific">Nesidiocoris tenuis</name>
    <dbReference type="NCBI Taxonomy" id="355587"/>
    <lineage>
        <taxon>Eukaryota</taxon>
        <taxon>Metazoa</taxon>
        <taxon>Ecdysozoa</taxon>
        <taxon>Arthropoda</taxon>
        <taxon>Hexapoda</taxon>
        <taxon>Insecta</taxon>
        <taxon>Pterygota</taxon>
        <taxon>Neoptera</taxon>
        <taxon>Paraneoptera</taxon>
        <taxon>Hemiptera</taxon>
        <taxon>Heteroptera</taxon>
        <taxon>Panheteroptera</taxon>
        <taxon>Cimicomorpha</taxon>
        <taxon>Miridae</taxon>
        <taxon>Dicyphina</taxon>
        <taxon>Nesidiocoris</taxon>
    </lineage>
</organism>
<keyword evidence="3" id="KW-1185">Reference proteome</keyword>
<dbReference type="Gene3D" id="1.10.8.20">
    <property type="entry name" value="N-terminal domain of phosphatidylinositol transfer protein sec14p"/>
    <property type="match status" value="1"/>
</dbReference>
<dbReference type="SMART" id="SM01100">
    <property type="entry name" value="CRAL_TRIO_N"/>
    <property type="match status" value="1"/>
</dbReference>
<dbReference type="PROSITE" id="PS50191">
    <property type="entry name" value="CRAL_TRIO"/>
    <property type="match status" value="1"/>
</dbReference>
<dbReference type="Proteomes" id="UP001307889">
    <property type="component" value="Chromosome 9"/>
</dbReference>
<dbReference type="PRINTS" id="PR00180">
    <property type="entry name" value="CRETINALDHBP"/>
</dbReference>
<dbReference type="EMBL" id="AP028917">
    <property type="protein sequence ID" value="BES98610.1"/>
    <property type="molecule type" value="Genomic_DNA"/>
</dbReference>
<evidence type="ECO:0000313" key="3">
    <source>
        <dbReference type="Proteomes" id="UP001307889"/>
    </source>
</evidence>
<protein>
    <submittedName>
        <fullName evidence="2">CRAL_TRIO_N</fullName>
    </submittedName>
</protein>
<dbReference type="SUPFAM" id="SSF46938">
    <property type="entry name" value="CRAL/TRIO N-terminal domain"/>
    <property type="match status" value="1"/>
</dbReference>
<evidence type="ECO:0000313" key="2">
    <source>
        <dbReference type="EMBL" id="BES98610.1"/>
    </source>
</evidence>
<proteinExistence type="predicted"/>
<sequence>MSTEYKGPLSVETRKIAKDELREDDNSRAQALRQMRDWIEKNPKIISCRTDDSFLLRFLRFKKFSVPMAQEAMERYILLRQTVKIAFHNLDHTLPKMAHLIDNGYLFAVPGRDKLGRRWIIGRPGVFDPYKFINEDMCRVHGIVYETLMEDEENQVRGFVHYADGAGVSLPYLTLFTPKEAVRIVKNGERTLPMRHKEVHVINVPSSLKYVLDWGMTLISDKIKKRVKIYTTAEEAANNLDVSMLPKEYGGTIPMSEMIESFKKELVASRQQLMDNDNMEVRLELFSVQAKEGAVSALKSGNQSCNPYKTDVLTGSFRKLEVD</sequence>
<name>A0ABN7B5Z8_9HEMI</name>
<accession>A0ABN7B5Z8</accession>
<dbReference type="InterPro" id="IPR011074">
    <property type="entry name" value="CRAL/TRIO_N_dom"/>
</dbReference>
<dbReference type="SUPFAM" id="SSF52087">
    <property type="entry name" value="CRAL/TRIO domain"/>
    <property type="match status" value="1"/>
</dbReference>
<dbReference type="InterPro" id="IPR036865">
    <property type="entry name" value="CRAL-TRIO_dom_sf"/>
</dbReference>
<dbReference type="PANTHER" id="PTHR10174">
    <property type="entry name" value="ALPHA-TOCOPHEROL TRANSFER PROTEIN-RELATED"/>
    <property type="match status" value="1"/>
</dbReference>
<dbReference type="InterPro" id="IPR036273">
    <property type="entry name" value="CRAL/TRIO_N_dom_sf"/>
</dbReference>
<dbReference type="Pfam" id="PF00650">
    <property type="entry name" value="CRAL_TRIO"/>
    <property type="match status" value="1"/>
</dbReference>
<feature type="domain" description="CRAL-TRIO" evidence="1">
    <location>
        <begin position="97"/>
        <end position="257"/>
    </location>
</feature>
<gene>
    <name evidence="2" type="ORF">NTJ_11425</name>
</gene>